<reference evidence="2" key="1">
    <citation type="submission" date="2022-08" db="EMBL/GenBank/DDBJ databases">
        <title>Whole genome sequencing of non-tuberculosis mycobacteria type-strains.</title>
        <authorList>
            <person name="Igarashi Y."/>
            <person name="Osugi A."/>
            <person name="Mitarai S."/>
        </authorList>
    </citation>
    <scope>NUCLEOTIDE SEQUENCE</scope>
    <source>
        <strain evidence="2">JCM 16369</strain>
    </source>
</reference>
<evidence type="ECO:0000313" key="3">
    <source>
        <dbReference type="Proteomes" id="UP001055337"/>
    </source>
</evidence>
<dbReference type="SUPFAM" id="SSF56024">
    <property type="entry name" value="Phospholipase D/nuclease"/>
    <property type="match status" value="1"/>
</dbReference>
<dbReference type="Proteomes" id="UP001055337">
    <property type="component" value="Chromosome"/>
</dbReference>
<dbReference type="Gene3D" id="3.30.870.10">
    <property type="entry name" value="Endonuclease Chain A"/>
    <property type="match status" value="1"/>
</dbReference>
<protein>
    <submittedName>
        <fullName evidence="2">Phospholipase D-like domain-containing protein</fullName>
    </submittedName>
</protein>
<accession>A0ABY3TQ54</accession>
<proteinExistence type="predicted"/>
<dbReference type="InterPro" id="IPR001736">
    <property type="entry name" value="PLipase_D/transphosphatidylase"/>
</dbReference>
<keyword evidence="3" id="KW-1185">Reference proteome</keyword>
<organism evidence="2 3">
    <name type="scientific">Mycolicibacterium crocinum</name>
    <dbReference type="NCBI Taxonomy" id="388459"/>
    <lineage>
        <taxon>Bacteria</taxon>
        <taxon>Bacillati</taxon>
        <taxon>Actinomycetota</taxon>
        <taxon>Actinomycetes</taxon>
        <taxon>Mycobacteriales</taxon>
        <taxon>Mycobacteriaceae</taxon>
        <taxon>Mycolicibacterium</taxon>
    </lineage>
</organism>
<feature type="domain" description="PLD phosphodiesterase" evidence="1">
    <location>
        <begin position="302"/>
        <end position="332"/>
    </location>
</feature>
<dbReference type="EMBL" id="CP092362">
    <property type="protein sequence ID" value="ULN42471.1"/>
    <property type="molecule type" value="Genomic_DNA"/>
</dbReference>
<dbReference type="RefSeq" id="WP_240178893.1">
    <property type="nucleotide sequence ID" value="NZ_CP092362.2"/>
</dbReference>
<dbReference type="InterPro" id="IPR059166">
    <property type="entry name" value="PLD-like_cat"/>
</dbReference>
<dbReference type="PROSITE" id="PS50035">
    <property type="entry name" value="PLD"/>
    <property type="match status" value="1"/>
</dbReference>
<evidence type="ECO:0000259" key="1">
    <source>
        <dbReference type="PROSITE" id="PS50035"/>
    </source>
</evidence>
<name>A0ABY3TQ54_9MYCO</name>
<sequence length="612" mass="65557">MLEPDGRAALTEQLRPPSGFQLSHAVATTFTLDLTTALSVPLAFAAHRVRDSQDPIAILDAVRRAADKIDVFAQAGQVFEPRVTSDLFALLEPMVHPVRPPRDGLLFHPKVWVLEYADGNARSYRMLCASRNLTNDRSWDLVVRLDGSAAAEPTIQSAPLAAFLRALPGMSVAPMPPSRSARIDALADAVSRVEWERPAEVRHLRFHPFGIPEIPTPPLHEVFDGIRHGVISPFLSDEGLRRVVSPRSTALTVLSRREQLDRLSTSTLRGLNALILDDAANDDEADEAAESPAPTAPLGAGTLIGLHAKAYVLDRRSGSHLFIGSANATEAGFGGNVELLVEFEGPQTKFGVDALLGDTSGLRALTVPYEPIGGLPPSAEEEADYRLEQAVRAFAARRYHCTVTQQQDGFVDPDRSDQRYGILVSSNEPTPSTPDLTARVNLITRPANTGEVPGATVRFDGLALTDLTPFLVIRITDARGITASTVVAATLEGDIPGRQDAVIARQLADRAAFMKLLALLLALDGGDGDFSFEAAGVGAAAWGEDGSGLFEALVKAVAAEHGGLKDVKRIVEHVRAAEAKRPVGSPSVLPEGFDKLWDVVWAAYARDGGHDG</sequence>
<gene>
    <name evidence="2" type="ORF">MI149_04950</name>
</gene>
<evidence type="ECO:0000313" key="2">
    <source>
        <dbReference type="EMBL" id="ULN42471.1"/>
    </source>
</evidence>
<dbReference type="CDD" id="cd09176">
    <property type="entry name" value="PLDc_unchar6"/>
    <property type="match status" value="1"/>
</dbReference>